<dbReference type="EMBL" id="LR796151">
    <property type="protein sequence ID" value="CAB4121536.1"/>
    <property type="molecule type" value="Genomic_DNA"/>
</dbReference>
<evidence type="ECO:0000313" key="1">
    <source>
        <dbReference type="EMBL" id="CAB4121536.1"/>
    </source>
</evidence>
<name>A0A6J5KK85_9CAUD</name>
<gene>
    <name evidence="1" type="ORF">UFOVP14_24</name>
</gene>
<accession>A0A6J5KK85</accession>
<organism evidence="1">
    <name type="scientific">uncultured Caudovirales phage</name>
    <dbReference type="NCBI Taxonomy" id="2100421"/>
    <lineage>
        <taxon>Viruses</taxon>
        <taxon>Duplodnaviria</taxon>
        <taxon>Heunggongvirae</taxon>
        <taxon>Uroviricota</taxon>
        <taxon>Caudoviricetes</taxon>
        <taxon>Peduoviridae</taxon>
        <taxon>Maltschvirus</taxon>
        <taxon>Maltschvirus maltsch</taxon>
    </lineage>
</organism>
<protein>
    <submittedName>
        <fullName evidence="1">Uncharacterized protein</fullName>
    </submittedName>
</protein>
<sequence>MSTAVFDNFAAPGNQPANFPYGLRVAAGYSNGINDIGIAGQRGFGVGICPGPLPSGMGALQGYNDPASDNYGNYQFSDSSVMVWVPAFYYKVGTGSNGLLLNKIDVKPFSAYSTVAVAAAAGYALHRAFYNGGNITYGFFVDKYKTSYNGGIASSLKNGIALTSAQRGSITTTAYSTLTGSPANTLGGSVAAAKTRGSNFFPTSIFQRSALAMLSVSHGQSATATTYCAWYDAAGITNFPKGNNNNALGDAQDGAITYVYDGNGTYTGCGKTGSANLFNRTTHNGQNCGIADLNGLTNDFCPGLTSDGTNYFLLNTSADMKAVTGGNTLAGDLWGATGYAAMYTNIGTTYGPLWATGANRSFGMGSATQVLSEATSGTAWAMAGAGIPLATGIGGTNMFGNDTIYDYKPNEMAPFLGGTWDYSSTAGVWCLYLYNSRTASNYYIGFRSALYL</sequence>
<reference evidence="1" key="1">
    <citation type="submission" date="2020-04" db="EMBL/GenBank/DDBJ databases">
        <authorList>
            <person name="Chiriac C."/>
            <person name="Salcher M."/>
            <person name="Ghai R."/>
            <person name="Kavagutti S V."/>
        </authorList>
    </citation>
    <scope>NUCLEOTIDE SEQUENCE</scope>
</reference>
<proteinExistence type="predicted"/>